<feature type="compositionally biased region" description="Basic and acidic residues" evidence="1">
    <location>
        <begin position="68"/>
        <end position="92"/>
    </location>
</feature>
<dbReference type="Pfam" id="PF13917">
    <property type="entry name" value="zf-CCHC_3"/>
    <property type="match status" value="1"/>
</dbReference>
<dbReference type="AlphaFoldDB" id="A0A9P0AYM7"/>
<feature type="compositionally biased region" description="Low complexity" evidence="1">
    <location>
        <begin position="104"/>
        <end position="127"/>
    </location>
</feature>
<evidence type="ECO:0008006" key="4">
    <source>
        <dbReference type="Google" id="ProtNLM"/>
    </source>
</evidence>
<organism evidence="2 3">
    <name type="scientific">Brassicogethes aeneus</name>
    <name type="common">Rape pollen beetle</name>
    <name type="synonym">Meligethes aeneus</name>
    <dbReference type="NCBI Taxonomy" id="1431903"/>
    <lineage>
        <taxon>Eukaryota</taxon>
        <taxon>Metazoa</taxon>
        <taxon>Ecdysozoa</taxon>
        <taxon>Arthropoda</taxon>
        <taxon>Hexapoda</taxon>
        <taxon>Insecta</taxon>
        <taxon>Pterygota</taxon>
        <taxon>Neoptera</taxon>
        <taxon>Endopterygota</taxon>
        <taxon>Coleoptera</taxon>
        <taxon>Polyphaga</taxon>
        <taxon>Cucujiformia</taxon>
        <taxon>Nitidulidae</taxon>
        <taxon>Meligethinae</taxon>
        <taxon>Brassicogethes</taxon>
    </lineage>
</organism>
<dbReference type="GO" id="GO:0003676">
    <property type="term" value="F:nucleic acid binding"/>
    <property type="evidence" value="ECO:0007669"/>
    <property type="project" value="InterPro"/>
</dbReference>
<feature type="region of interest" description="Disordered" evidence="1">
    <location>
        <begin position="1"/>
        <end position="22"/>
    </location>
</feature>
<proteinExistence type="predicted"/>
<feature type="compositionally biased region" description="Basic residues" evidence="1">
    <location>
        <begin position="47"/>
        <end position="59"/>
    </location>
</feature>
<evidence type="ECO:0000256" key="1">
    <source>
        <dbReference type="SAM" id="MobiDB-lite"/>
    </source>
</evidence>
<evidence type="ECO:0000313" key="2">
    <source>
        <dbReference type="EMBL" id="CAH0552665.1"/>
    </source>
</evidence>
<evidence type="ECO:0000313" key="3">
    <source>
        <dbReference type="Proteomes" id="UP001154078"/>
    </source>
</evidence>
<name>A0A9P0AYM7_BRAAE</name>
<protein>
    <recommendedName>
        <fullName evidence="4">Zinc finger CCHC domain-containing protein 10</fullName>
    </recommendedName>
</protein>
<accession>A0A9P0AYM7</accession>
<dbReference type="InterPro" id="IPR039715">
    <property type="entry name" value="ZCCHC10"/>
</dbReference>
<dbReference type="GO" id="GO:0008270">
    <property type="term" value="F:zinc ion binding"/>
    <property type="evidence" value="ECO:0007669"/>
    <property type="project" value="InterPro"/>
</dbReference>
<reference evidence="2" key="1">
    <citation type="submission" date="2021-12" db="EMBL/GenBank/DDBJ databases">
        <authorList>
            <person name="King R."/>
        </authorList>
    </citation>
    <scope>NUCLEOTIDE SEQUENCE</scope>
</reference>
<dbReference type="Proteomes" id="UP001154078">
    <property type="component" value="Chromosome 3"/>
</dbReference>
<dbReference type="PANTHER" id="PTHR13491:SF0">
    <property type="entry name" value="ZINC FINGER CCHC DOMAIN-CONTAINING PROTEIN 10"/>
    <property type="match status" value="1"/>
</dbReference>
<feature type="region of interest" description="Disordered" evidence="1">
    <location>
        <begin position="47"/>
        <end position="127"/>
    </location>
</feature>
<keyword evidence="3" id="KW-1185">Reference proteome</keyword>
<dbReference type="InterPro" id="IPR036875">
    <property type="entry name" value="Znf_CCHC_sf"/>
</dbReference>
<dbReference type="EMBL" id="OV121134">
    <property type="protein sequence ID" value="CAH0552665.1"/>
    <property type="molecule type" value="Genomic_DNA"/>
</dbReference>
<gene>
    <name evidence="2" type="ORF">MELIAE_LOCUS4838</name>
</gene>
<dbReference type="SUPFAM" id="SSF57756">
    <property type="entry name" value="Retrovirus zinc finger-like domains"/>
    <property type="match status" value="1"/>
</dbReference>
<dbReference type="PANTHER" id="PTHR13491">
    <property type="entry name" value="ZCCHC10 PROTEIN"/>
    <property type="match status" value="1"/>
</dbReference>
<dbReference type="OrthoDB" id="437973at2759"/>
<sequence length="127" mass="14200">MTIGGSTKLYYGKKKDPTYPPQGVRCQKCLEYGHWSYECKNKRKYVHRSSRTQTLKKRLKTMDIAQRATDKKSEAKTDSKNDKTKSKNKNDNRSSSSDSDDSSSSDNSSSSSSSSSDSSSSESDNDE</sequence>